<evidence type="ECO:0000313" key="2">
    <source>
        <dbReference type="EMBL" id="STZ43632.1"/>
    </source>
</evidence>
<proteinExistence type="predicted"/>
<feature type="compositionally biased region" description="Basic and acidic residues" evidence="1">
    <location>
        <begin position="188"/>
        <end position="202"/>
    </location>
</feature>
<accession>A0A378SLE4</accession>
<dbReference type="EMBL" id="UGQM01000001">
    <property type="protein sequence ID" value="STZ43632.1"/>
    <property type="molecule type" value="Genomic_DNA"/>
</dbReference>
<dbReference type="Proteomes" id="UP000254291">
    <property type="component" value="Unassembled WGS sequence"/>
</dbReference>
<feature type="region of interest" description="Disordered" evidence="1">
    <location>
        <begin position="177"/>
        <end position="202"/>
    </location>
</feature>
<evidence type="ECO:0000256" key="1">
    <source>
        <dbReference type="SAM" id="MobiDB-lite"/>
    </source>
</evidence>
<dbReference type="AlphaFoldDB" id="A0A378SLE4"/>
<sequence>MVYPAHVVHVLIASPSDVAAERTALREAIWEFNDEHTPANKVVLLPRTWEKNSTPRLGAAPQDILDEQIVDSSDIAIGIFWTRIGQLLEGATPASVHELERFVAAGKPALLYFSNTPVIPGSIDNEQFEQVQKFKERAKSWGIYREYSGVEELVQHARRDLLSTVRDQLNLPQVTEPVATSQRARPVARVERRESQRFDSRGNPKVDRRTYLILENKGEGDARNVKLAWDHPAEDRNSIPLVHGAFDAPINSLVAGDMSNSRCRSCLACWIALNSGSNGRTTTAHTRRSRPL</sequence>
<dbReference type="RefSeq" id="WP_115327443.1">
    <property type="nucleotide sequence ID" value="NZ_UGQM01000001.1"/>
</dbReference>
<evidence type="ECO:0000313" key="3">
    <source>
        <dbReference type="Proteomes" id="UP000254291"/>
    </source>
</evidence>
<gene>
    <name evidence="2" type="ORF">NCTC10742_02862</name>
</gene>
<protein>
    <recommendedName>
        <fullName evidence="4">DUF4062 domain-containing protein</fullName>
    </recommendedName>
</protein>
<reference evidence="2 3" key="1">
    <citation type="submission" date="2018-06" db="EMBL/GenBank/DDBJ databases">
        <authorList>
            <consortium name="Pathogen Informatics"/>
            <person name="Doyle S."/>
        </authorList>
    </citation>
    <scope>NUCLEOTIDE SEQUENCE [LARGE SCALE GENOMIC DNA]</scope>
    <source>
        <strain evidence="2 3">NCTC10742</strain>
    </source>
</reference>
<organism evidence="2 3">
    <name type="scientific">Mycolicibacterium gilvum</name>
    <dbReference type="NCBI Taxonomy" id="1804"/>
    <lineage>
        <taxon>Bacteria</taxon>
        <taxon>Bacillati</taxon>
        <taxon>Actinomycetota</taxon>
        <taxon>Actinomycetes</taxon>
        <taxon>Mycobacteriales</taxon>
        <taxon>Mycobacteriaceae</taxon>
        <taxon>Mycolicibacterium</taxon>
    </lineage>
</organism>
<name>A0A378SLE4_9MYCO</name>
<evidence type="ECO:0008006" key="4">
    <source>
        <dbReference type="Google" id="ProtNLM"/>
    </source>
</evidence>